<organism evidence="1 2">
    <name type="scientific">Tistrella mobilis</name>
    <dbReference type="NCBI Taxonomy" id="171437"/>
    <lineage>
        <taxon>Bacteria</taxon>
        <taxon>Pseudomonadati</taxon>
        <taxon>Pseudomonadota</taxon>
        <taxon>Alphaproteobacteria</taxon>
        <taxon>Geminicoccales</taxon>
        <taxon>Geminicoccaceae</taxon>
        <taxon>Tistrella</taxon>
    </lineage>
</organism>
<reference evidence="1 2" key="1">
    <citation type="journal article" date="2018" name="Nat. Biotechnol.">
        <title>A standardized bacterial taxonomy based on genome phylogeny substantially revises the tree of life.</title>
        <authorList>
            <person name="Parks D.H."/>
            <person name="Chuvochina M."/>
            <person name="Waite D.W."/>
            <person name="Rinke C."/>
            <person name="Skarshewski A."/>
            <person name="Chaumeil P.A."/>
            <person name="Hugenholtz P."/>
        </authorList>
    </citation>
    <scope>NUCLEOTIDE SEQUENCE [LARGE SCALE GENOMIC DNA]</scope>
    <source>
        <strain evidence="1">UBA8739</strain>
    </source>
</reference>
<accession>A0A3B9ISM7</accession>
<sequence length="65" mass="7298">MWAASYLGWIPAARILKPATRHPWRRNLLMIAAHLVWGASLAKGLEDLDRAEGELFEGAPRPHPD</sequence>
<dbReference type="AlphaFoldDB" id="A0A3B9ISM7"/>
<dbReference type="EMBL" id="DMAI01000370">
    <property type="protein sequence ID" value="HAE50229.1"/>
    <property type="molecule type" value="Genomic_DNA"/>
</dbReference>
<protein>
    <submittedName>
        <fullName evidence="1">Uncharacterized protein</fullName>
    </submittedName>
</protein>
<dbReference type="Proteomes" id="UP000257706">
    <property type="component" value="Unassembled WGS sequence"/>
</dbReference>
<evidence type="ECO:0000313" key="2">
    <source>
        <dbReference type="Proteomes" id="UP000257706"/>
    </source>
</evidence>
<gene>
    <name evidence="1" type="ORF">DCK97_22715</name>
</gene>
<comment type="caution">
    <text evidence="1">The sequence shown here is derived from an EMBL/GenBank/DDBJ whole genome shotgun (WGS) entry which is preliminary data.</text>
</comment>
<proteinExistence type="predicted"/>
<name>A0A3B9ISM7_9PROT</name>
<evidence type="ECO:0000313" key="1">
    <source>
        <dbReference type="EMBL" id="HAE50229.1"/>
    </source>
</evidence>